<evidence type="ECO:0000313" key="1">
    <source>
        <dbReference type="EMBL" id="MCO8276117.1"/>
    </source>
</evidence>
<gene>
    <name evidence="1" type="ORF">M1L60_36625</name>
</gene>
<dbReference type="SUPFAM" id="SSF54909">
    <property type="entry name" value="Dimeric alpha+beta barrel"/>
    <property type="match status" value="1"/>
</dbReference>
<dbReference type="Proteomes" id="UP001523369">
    <property type="component" value="Unassembled WGS sequence"/>
</dbReference>
<dbReference type="InterPro" id="IPR049574">
    <property type="entry name" value="CrtA-like"/>
</dbReference>
<protein>
    <submittedName>
        <fullName evidence="1">Monooxygenase</fullName>
    </submittedName>
</protein>
<name>A0ABT1DZ32_9ACTN</name>
<keyword evidence="2" id="KW-1185">Reference proteome</keyword>
<dbReference type="InterPro" id="IPR011008">
    <property type="entry name" value="Dimeric_a/b-barrel"/>
</dbReference>
<accession>A0ABT1DZ32</accession>
<keyword evidence="1" id="KW-0503">Monooxygenase</keyword>
<dbReference type="GO" id="GO:0004497">
    <property type="term" value="F:monooxygenase activity"/>
    <property type="evidence" value="ECO:0007669"/>
    <property type="project" value="UniProtKB-KW"/>
</dbReference>
<keyword evidence="1" id="KW-0560">Oxidoreductase</keyword>
<proteinExistence type="predicted"/>
<sequence length="199" mass="22038">MFRLAFPGAKRTKFSKFLGTADGFGPADADLTRYAAITVSDDPVHLPKWEKLAISSARVDITPLSSRGTWSGREPFLPTNRKSEGMVLALTRARLRPTRARAFWKAIAPVAREVDQAPGLLAHFGIGEAPIGFQGTISLWRDAADLARFAYRQPEHRAVIARTPTDGWYAEELFARFAVDEITGDRGVLGWVEKGVTRR</sequence>
<evidence type="ECO:0000313" key="2">
    <source>
        <dbReference type="Proteomes" id="UP001523369"/>
    </source>
</evidence>
<dbReference type="CDD" id="cd21650">
    <property type="entry name" value="CrtA-like"/>
    <property type="match status" value="1"/>
</dbReference>
<comment type="caution">
    <text evidence="1">The sequence shown here is derived from an EMBL/GenBank/DDBJ whole genome shotgun (WGS) entry which is preliminary data.</text>
</comment>
<dbReference type="EMBL" id="JAMYJR010000041">
    <property type="protein sequence ID" value="MCO8276117.1"/>
    <property type="molecule type" value="Genomic_DNA"/>
</dbReference>
<reference evidence="1 2" key="1">
    <citation type="submission" date="2022-06" db="EMBL/GenBank/DDBJ databases">
        <title>New Species of the Genus Actinoplanes, ActinopZanes ferrugineus.</title>
        <authorList>
            <person name="Ding P."/>
        </authorList>
    </citation>
    <scope>NUCLEOTIDE SEQUENCE [LARGE SCALE GENOMIC DNA]</scope>
    <source>
        <strain evidence="1 2">TRM88003</strain>
    </source>
</reference>
<organism evidence="1 2">
    <name type="scientific">Paractinoplanes aksuensis</name>
    <dbReference type="NCBI Taxonomy" id="2939490"/>
    <lineage>
        <taxon>Bacteria</taxon>
        <taxon>Bacillati</taxon>
        <taxon>Actinomycetota</taxon>
        <taxon>Actinomycetes</taxon>
        <taxon>Micromonosporales</taxon>
        <taxon>Micromonosporaceae</taxon>
        <taxon>Paractinoplanes</taxon>
    </lineage>
</organism>